<accession>A0A484IB34</accession>
<evidence type="ECO:0000313" key="3">
    <source>
        <dbReference type="Proteomes" id="UP000294299"/>
    </source>
</evidence>
<keyword evidence="1" id="KW-0812">Transmembrane</keyword>
<evidence type="ECO:0000313" key="2">
    <source>
        <dbReference type="EMBL" id="VFJ13437.1"/>
    </source>
</evidence>
<dbReference type="KEGG" id="nfn:NFRAN_1115"/>
<dbReference type="AlphaFoldDB" id="A0A484IB34"/>
<dbReference type="OrthoDB" id="12278at2157"/>
<proteinExistence type="predicted"/>
<dbReference type="EMBL" id="LR216287">
    <property type="protein sequence ID" value="VFJ13437.1"/>
    <property type="molecule type" value="Genomic_DNA"/>
</dbReference>
<sequence length="117" mass="12440">MQNYRPFGVTIIAVLLAIGGVGSLLSGITVLALIPLLGILVAGVFFVIGLAYFAVAYGLWIGANWAWIITLVLCGIAILVGIGSIVIGHVGSLFLIVLNGIVIYYLYQPNVKEYFGR</sequence>
<evidence type="ECO:0000256" key="1">
    <source>
        <dbReference type="SAM" id="Phobius"/>
    </source>
</evidence>
<dbReference type="Proteomes" id="UP000294299">
    <property type="component" value="Chromosome NFRAN"/>
</dbReference>
<dbReference type="GeneID" id="39420541"/>
<feature type="transmembrane region" description="Helical" evidence="1">
    <location>
        <begin position="89"/>
        <end position="107"/>
    </location>
</feature>
<gene>
    <name evidence="2" type="ORF">NFRAN_1115</name>
</gene>
<reference evidence="2 3" key="1">
    <citation type="submission" date="2019-02" db="EMBL/GenBank/DDBJ databases">
        <authorList>
            <person name="Lehtovirta-Morley E L."/>
        </authorList>
    </citation>
    <scope>NUCLEOTIDE SEQUENCE [LARGE SCALE GENOMIC DNA]</scope>
    <source>
        <strain evidence="2">NFRAN1</strain>
    </source>
</reference>
<organism evidence="2 3">
    <name type="scientific">Candidatus Nitrosocosmicus franklandianus</name>
    <dbReference type="NCBI Taxonomy" id="1798806"/>
    <lineage>
        <taxon>Archaea</taxon>
        <taxon>Nitrososphaerota</taxon>
        <taxon>Nitrososphaeria</taxon>
        <taxon>Nitrososphaerales</taxon>
        <taxon>Nitrososphaeraceae</taxon>
        <taxon>Candidatus Nitrosocosmicus</taxon>
    </lineage>
</organism>
<feature type="transmembrane region" description="Helical" evidence="1">
    <location>
        <begin position="65"/>
        <end position="83"/>
    </location>
</feature>
<feature type="transmembrane region" description="Helical" evidence="1">
    <location>
        <begin position="31"/>
        <end position="53"/>
    </location>
</feature>
<feature type="transmembrane region" description="Helical" evidence="1">
    <location>
        <begin position="7"/>
        <end position="25"/>
    </location>
</feature>
<name>A0A484IB34_9ARCH</name>
<keyword evidence="1" id="KW-0472">Membrane</keyword>
<keyword evidence="3" id="KW-1185">Reference proteome</keyword>
<protein>
    <submittedName>
        <fullName evidence="2">Uncharacterized protein</fullName>
    </submittedName>
</protein>
<dbReference type="RefSeq" id="WP_134483348.1">
    <property type="nucleotide sequence ID" value="NZ_LR216287.1"/>
</dbReference>
<keyword evidence="1" id="KW-1133">Transmembrane helix</keyword>